<feature type="compositionally biased region" description="Low complexity" evidence="11">
    <location>
        <begin position="64"/>
        <end position="80"/>
    </location>
</feature>
<evidence type="ECO:0000256" key="1">
    <source>
        <dbReference type="ARBA" id="ARBA00004606"/>
    </source>
</evidence>
<evidence type="ECO:0000256" key="12">
    <source>
        <dbReference type="SAM" id="Phobius"/>
    </source>
</evidence>
<keyword evidence="5 12" id="KW-0812">Transmembrane</keyword>
<feature type="compositionally biased region" description="Basic residues" evidence="11">
    <location>
        <begin position="693"/>
        <end position="710"/>
    </location>
</feature>
<dbReference type="Proteomes" id="UP000214365">
    <property type="component" value="Unassembled WGS sequence"/>
</dbReference>
<dbReference type="GeneID" id="31002795"/>
<evidence type="ECO:0000256" key="11">
    <source>
        <dbReference type="SAM" id="MobiDB-lite"/>
    </source>
</evidence>
<evidence type="ECO:0000256" key="6">
    <source>
        <dbReference type="ARBA" id="ARBA00022968"/>
    </source>
</evidence>
<evidence type="ECO:0000256" key="3">
    <source>
        <dbReference type="ARBA" id="ARBA00010962"/>
    </source>
</evidence>
<dbReference type="InterPro" id="IPR005629">
    <property type="entry name" value="Skn1/Kre6/Sbg1"/>
</dbReference>
<dbReference type="Gene3D" id="2.60.120.200">
    <property type="match status" value="1"/>
</dbReference>
<evidence type="ECO:0000256" key="5">
    <source>
        <dbReference type="ARBA" id="ARBA00022692"/>
    </source>
</evidence>
<feature type="region of interest" description="Disordered" evidence="11">
    <location>
        <begin position="1"/>
        <end position="32"/>
    </location>
</feature>
<dbReference type="PANTHER" id="PTHR31361:SF1">
    <property type="entry name" value="BETA-GLUCAN SYNTHESIS-ASSOCIATED PROTEIN KRE6-RELATED"/>
    <property type="match status" value="1"/>
</dbReference>
<dbReference type="OrthoDB" id="412647at2759"/>
<dbReference type="InterPro" id="IPR013320">
    <property type="entry name" value="ConA-like_dom_sf"/>
</dbReference>
<dbReference type="GO" id="GO:0031505">
    <property type="term" value="P:fungal-type cell wall organization"/>
    <property type="evidence" value="ECO:0007669"/>
    <property type="project" value="TreeGrafter"/>
</dbReference>
<accession>A0A225AYA5</accession>
<organism evidence="14 15">
    <name type="scientific">Talaromyces atroroseus</name>
    <dbReference type="NCBI Taxonomy" id="1441469"/>
    <lineage>
        <taxon>Eukaryota</taxon>
        <taxon>Fungi</taxon>
        <taxon>Dikarya</taxon>
        <taxon>Ascomycota</taxon>
        <taxon>Pezizomycotina</taxon>
        <taxon>Eurotiomycetes</taxon>
        <taxon>Eurotiomycetidae</taxon>
        <taxon>Eurotiales</taxon>
        <taxon>Trichocomaceae</taxon>
        <taxon>Talaromyces</taxon>
        <taxon>Talaromyces sect. Trachyspermi</taxon>
    </lineage>
</organism>
<keyword evidence="8 12" id="KW-0472">Membrane</keyword>
<evidence type="ECO:0000313" key="15">
    <source>
        <dbReference type="Proteomes" id="UP000214365"/>
    </source>
</evidence>
<dbReference type="RefSeq" id="XP_020122429.1">
    <property type="nucleotide sequence ID" value="XM_020265149.1"/>
</dbReference>
<keyword evidence="15" id="KW-1185">Reference proteome</keyword>
<dbReference type="GO" id="GO:0005886">
    <property type="term" value="C:plasma membrane"/>
    <property type="evidence" value="ECO:0007669"/>
    <property type="project" value="UniProtKB-SubCell"/>
</dbReference>
<dbReference type="SUPFAM" id="SSF49899">
    <property type="entry name" value="Concanavalin A-like lectins/glucanases"/>
    <property type="match status" value="1"/>
</dbReference>
<feature type="domain" description="GH16" evidence="13">
    <location>
        <begin position="172"/>
        <end position="613"/>
    </location>
</feature>
<gene>
    <name evidence="14" type="ORF">UA08_03040</name>
</gene>
<evidence type="ECO:0000256" key="10">
    <source>
        <dbReference type="ARBA" id="ARBA00023316"/>
    </source>
</evidence>
<dbReference type="PROSITE" id="PS51762">
    <property type="entry name" value="GH16_2"/>
    <property type="match status" value="1"/>
</dbReference>
<evidence type="ECO:0000256" key="9">
    <source>
        <dbReference type="ARBA" id="ARBA00023180"/>
    </source>
</evidence>
<dbReference type="GO" id="GO:0006078">
    <property type="term" value="P:(1-&gt;6)-beta-D-glucan biosynthetic process"/>
    <property type="evidence" value="ECO:0007669"/>
    <property type="project" value="TreeGrafter"/>
</dbReference>
<keyword evidence="9" id="KW-0325">Glycoprotein</keyword>
<dbReference type="AlphaFoldDB" id="A0A225AYA5"/>
<comment type="similarity">
    <text evidence="3">Belongs to the SKN1/KRE6 family.</text>
</comment>
<evidence type="ECO:0000256" key="4">
    <source>
        <dbReference type="ARBA" id="ARBA00022475"/>
    </source>
</evidence>
<keyword evidence="7 12" id="KW-1133">Transmembrane helix</keyword>
<proteinExistence type="inferred from homology"/>
<dbReference type="Pfam" id="PF03935">
    <property type="entry name" value="SKN1_KRE6_Sbg1"/>
    <property type="match status" value="1"/>
</dbReference>
<keyword evidence="6" id="KW-0735">Signal-anchor</keyword>
<evidence type="ECO:0000259" key="13">
    <source>
        <dbReference type="PROSITE" id="PS51762"/>
    </source>
</evidence>
<feature type="compositionally biased region" description="Low complexity" evidence="11">
    <location>
        <begin position="876"/>
        <end position="896"/>
    </location>
</feature>
<feature type="region of interest" description="Disordered" evidence="11">
    <location>
        <begin position="47"/>
        <end position="145"/>
    </location>
</feature>
<dbReference type="GO" id="GO:0005789">
    <property type="term" value="C:endoplasmic reticulum membrane"/>
    <property type="evidence" value="ECO:0007669"/>
    <property type="project" value="TreeGrafter"/>
</dbReference>
<dbReference type="STRING" id="1441469.A0A225AYA5"/>
<feature type="transmembrane region" description="Helical" evidence="12">
    <location>
        <begin position="195"/>
        <end position="215"/>
    </location>
</feature>
<feature type="region of interest" description="Disordered" evidence="11">
    <location>
        <begin position="866"/>
        <end position="917"/>
    </location>
</feature>
<keyword evidence="10" id="KW-0961">Cell wall biogenesis/degradation</keyword>
<feature type="compositionally biased region" description="Basic and acidic residues" evidence="11">
    <location>
        <begin position="105"/>
        <end position="122"/>
    </location>
</feature>
<feature type="region of interest" description="Disordered" evidence="11">
    <location>
        <begin position="692"/>
        <end position="721"/>
    </location>
</feature>
<keyword evidence="4" id="KW-1003">Cell membrane</keyword>
<evidence type="ECO:0000256" key="7">
    <source>
        <dbReference type="ARBA" id="ARBA00022989"/>
    </source>
</evidence>
<dbReference type="CDD" id="cd02180">
    <property type="entry name" value="GH16_fungal_KRE6_glucanase"/>
    <property type="match status" value="1"/>
</dbReference>
<comment type="caution">
    <text evidence="14">The sequence shown here is derived from an EMBL/GenBank/DDBJ whole genome shotgun (WGS) entry which is preliminary data.</text>
</comment>
<dbReference type="EMBL" id="LFMY01000003">
    <property type="protein sequence ID" value="OKL62308.1"/>
    <property type="molecule type" value="Genomic_DNA"/>
</dbReference>
<reference evidence="14 15" key="1">
    <citation type="submission" date="2015-06" db="EMBL/GenBank/DDBJ databases">
        <title>Talaromyces atroroseus IBT 11181 draft genome.</title>
        <authorList>
            <person name="Rasmussen K.B."/>
            <person name="Rasmussen S."/>
            <person name="Petersen B."/>
            <person name="Sicheritz-Ponten T."/>
            <person name="Mortensen U.H."/>
            <person name="Thrane U."/>
        </authorList>
    </citation>
    <scope>NUCLEOTIDE SEQUENCE [LARGE SCALE GENOMIC DNA]</scope>
    <source>
        <strain evidence="14 15">IBT 11181</strain>
    </source>
</reference>
<evidence type="ECO:0000313" key="14">
    <source>
        <dbReference type="EMBL" id="OKL62308.1"/>
    </source>
</evidence>
<comment type="subcellular location">
    <subcellularLocation>
        <location evidence="2">Cell membrane</location>
        <topology evidence="2">Lipid-anchor</topology>
        <topology evidence="2">GPI-anchor</topology>
    </subcellularLocation>
    <subcellularLocation>
        <location evidence="1">Membrane</location>
        <topology evidence="1">Single-pass type II membrane protein</topology>
    </subcellularLocation>
</comment>
<evidence type="ECO:0000256" key="8">
    <source>
        <dbReference type="ARBA" id="ARBA00023136"/>
    </source>
</evidence>
<name>A0A225AYA5_TALAT</name>
<evidence type="ECO:0000256" key="2">
    <source>
        <dbReference type="ARBA" id="ARBA00004609"/>
    </source>
</evidence>
<protein>
    <recommendedName>
        <fullName evidence="13">GH16 domain-containing protein</fullName>
    </recommendedName>
</protein>
<dbReference type="GO" id="GO:0015926">
    <property type="term" value="F:glucosidase activity"/>
    <property type="evidence" value="ECO:0007669"/>
    <property type="project" value="TreeGrafter"/>
</dbReference>
<dbReference type="PANTHER" id="PTHR31361">
    <property type="entry name" value="BETA-GLUCAN SYNTHESIS-ASSOCIATED PROTEIN KRE6-RELATED"/>
    <property type="match status" value="1"/>
</dbReference>
<sequence>MAEEFKKHSLKTLSTRSTPHIRLNSGNHEPFVDMEDGRQRLKHTFSARSRRSPITAMRLTPGNELISPSPISPTESSELLFPPPRKVRSRGSPDRSKAPSIISYHRSDSWDTHSEISSHDSRGYPYDPFADSRAPSHASSDDDHVNTQTVSEKYNIMPTEALLLFPEDVEKDDYLHNPDPADRERDCDICNPRGLCNVGGLALLIVGIIALFIVYPVTTFVGQLFEHHQDPCAEDPMCISMNTPLLKNVRSGLIDPATPKSAMTKRSADGSEWQLVFSDEFNVPGRTFYEGDDAFFQGMDLWYGVTQDLEWYDPDAITTNDGVLEIHFDNFDNHNLGFRSGMLQSWNQMCFTGGRLEASISLPGQGDISGFWPGFWAMGNLGRAGYAATTDGMWPYSYDDICDAGITANQSSPDGMSFLPGMRLPACTCPGSDHPTPGKSRGAPEIDVIEASVTVLDEQQDRIGVVSQSLQLAPYDIWYMPDYDFAAVYNPSITSINTYRGGPYQQVASGLTNLNNDWYDGKEYQVYAFEYAPGAAGNVTWFVGSEKTWTIDAQAVRPNGNIGQRVIPMEPMYPIINFGMSPSFAMLNWTGLATTWPATMRVDYIRIYQNPDEVSVTCDPEGYATTDYIKKHPEPYHNPNLTQWSEAYDWPKNSGNGQYYTVHYFDSDTDSDSSMFASLNTNQHNDNNYNNYTHHHHHHHRHHHHRHRNNTHNNNINTSKDATRRASTRMHSREIRHTAHCILASKELLLLHALASNESVPRTRRRFMAQVLEPDDPEAALDVALDHAAAVTAGGGSGGGGGGGGRGRTPAIGAIQGTAVASRRMLRTGNVVDVVETDDAKGWELCRGSSLTTPRAGKKKLYNVNAGSARKRSQQRVVSGSASASPSRSGIRAASGAVGGYGSSSRDRDDDVEMEGS</sequence>
<dbReference type="InterPro" id="IPR000757">
    <property type="entry name" value="Beta-glucanase-like"/>
</dbReference>